<accession>A0AAX4ID53</accession>
<keyword evidence="2" id="KW-1185">Reference proteome</keyword>
<dbReference type="AlphaFoldDB" id="A0AAX4ID53"/>
<evidence type="ECO:0000313" key="2">
    <source>
        <dbReference type="Proteomes" id="UP001322277"/>
    </source>
</evidence>
<dbReference type="Proteomes" id="UP001322277">
    <property type="component" value="Chromosome 4"/>
</dbReference>
<dbReference type="GeneID" id="87942808"/>
<name>A0AAX4ID53_9PEZI</name>
<gene>
    <name evidence="1" type="ORF">CDEST_06305</name>
</gene>
<proteinExistence type="predicted"/>
<sequence>MDSQGPDSSMPFDSHLDISDVMLSTKNARLPLFLFEQLDLVVPHLAVEDRERCVPMLLFTAQIPTDLDTIIQLNDRPQGRLGATFGRLFMDNPGFLVRYKLMQYLGLSGGFDRRYFERPRP</sequence>
<dbReference type="RefSeq" id="XP_062778515.1">
    <property type="nucleotide sequence ID" value="XM_062922464.1"/>
</dbReference>
<dbReference type="EMBL" id="CP137308">
    <property type="protein sequence ID" value="WQF81291.1"/>
    <property type="molecule type" value="Genomic_DNA"/>
</dbReference>
<dbReference type="KEGG" id="cdet:87942808"/>
<protein>
    <submittedName>
        <fullName evidence="1">Uncharacterized protein</fullName>
    </submittedName>
</protein>
<evidence type="ECO:0000313" key="1">
    <source>
        <dbReference type="EMBL" id="WQF81291.1"/>
    </source>
</evidence>
<organism evidence="1 2">
    <name type="scientific">Colletotrichum destructivum</name>
    <dbReference type="NCBI Taxonomy" id="34406"/>
    <lineage>
        <taxon>Eukaryota</taxon>
        <taxon>Fungi</taxon>
        <taxon>Dikarya</taxon>
        <taxon>Ascomycota</taxon>
        <taxon>Pezizomycotina</taxon>
        <taxon>Sordariomycetes</taxon>
        <taxon>Hypocreomycetidae</taxon>
        <taxon>Glomerellales</taxon>
        <taxon>Glomerellaceae</taxon>
        <taxon>Colletotrichum</taxon>
        <taxon>Colletotrichum destructivum species complex</taxon>
    </lineage>
</organism>
<reference evidence="2" key="1">
    <citation type="journal article" date="2023" name="bioRxiv">
        <title>Complete genome of the Medicago anthracnose fungus, Colletotrichum destructivum, reveals a mini-chromosome-like region within a core chromosome.</title>
        <authorList>
            <person name="Lapalu N."/>
            <person name="Simon A."/>
            <person name="Lu A."/>
            <person name="Plaumann P.-L."/>
            <person name="Amselem J."/>
            <person name="Pigne S."/>
            <person name="Auger A."/>
            <person name="Koch C."/>
            <person name="Dallery J.-F."/>
            <person name="O'Connell R.J."/>
        </authorList>
    </citation>
    <scope>NUCLEOTIDE SEQUENCE [LARGE SCALE GENOMIC DNA]</scope>
    <source>
        <strain evidence="2">CBS 520.97</strain>
    </source>
</reference>